<evidence type="ECO:0000256" key="1">
    <source>
        <dbReference type="ARBA" id="ARBA00023125"/>
    </source>
</evidence>
<dbReference type="PANTHER" id="PTHR43479:SF7">
    <property type="entry name" value="TETR-FAMILY TRANSCRIPTIONAL REGULATOR"/>
    <property type="match status" value="1"/>
</dbReference>
<dbReference type="Pfam" id="PF14278">
    <property type="entry name" value="TetR_C_8"/>
    <property type="match status" value="1"/>
</dbReference>
<dbReference type="InterPro" id="IPR039532">
    <property type="entry name" value="TetR_C_Firmicutes"/>
</dbReference>
<dbReference type="Gene3D" id="1.10.357.10">
    <property type="entry name" value="Tetracycline Repressor, domain 2"/>
    <property type="match status" value="1"/>
</dbReference>
<dbReference type="GO" id="GO:0003677">
    <property type="term" value="F:DNA binding"/>
    <property type="evidence" value="ECO:0007669"/>
    <property type="project" value="UniProtKB-UniRule"/>
</dbReference>
<feature type="domain" description="HTH tetR-type" evidence="3">
    <location>
        <begin position="12"/>
        <end position="73"/>
    </location>
</feature>
<dbReference type="EMBL" id="QJSW01000004">
    <property type="protein sequence ID" value="PYE50051.1"/>
    <property type="molecule type" value="Genomic_DNA"/>
</dbReference>
<evidence type="ECO:0000313" key="5">
    <source>
        <dbReference type="Proteomes" id="UP000247790"/>
    </source>
</evidence>
<dbReference type="Pfam" id="PF00440">
    <property type="entry name" value="TetR_N"/>
    <property type="match status" value="1"/>
</dbReference>
<proteinExistence type="predicted"/>
<name>A0A2V4VSZ9_PAEBA</name>
<dbReference type="InterPro" id="IPR023772">
    <property type="entry name" value="DNA-bd_HTH_TetR-type_CS"/>
</dbReference>
<evidence type="ECO:0000256" key="2">
    <source>
        <dbReference type="PROSITE-ProRule" id="PRU00335"/>
    </source>
</evidence>
<evidence type="ECO:0000313" key="4">
    <source>
        <dbReference type="EMBL" id="PYE50051.1"/>
    </source>
</evidence>
<dbReference type="InterPro" id="IPR050624">
    <property type="entry name" value="HTH-type_Tx_Regulator"/>
</dbReference>
<dbReference type="PROSITE" id="PS50977">
    <property type="entry name" value="HTH_TETR_2"/>
    <property type="match status" value="1"/>
</dbReference>
<reference evidence="4 5" key="1">
    <citation type="submission" date="2018-06" db="EMBL/GenBank/DDBJ databases">
        <title>Genomic Encyclopedia of Type Strains, Phase III (KMG-III): the genomes of soil and plant-associated and newly described type strains.</title>
        <authorList>
            <person name="Whitman W."/>
        </authorList>
    </citation>
    <scope>NUCLEOTIDE SEQUENCE [LARGE SCALE GENOMIC DNA]</scope>
    <source>
        <strain evidence="4 5">CECT 7022</strain>
    </source>
</reference>
<dbReference type="PANTHER" id="PTHR43479">
    <property type="entry name" value="ACREF/ENVCD OPERON REPRESSOR-RELATED"/>
    <property type="match status" value="1"/>
</dbReference>
<gene>
    <name evidence="4" type="ORF">DFQ00_1049</name>
</gene>
<organism evidence="4 5">
    <name type="scientific">Paenibacillus barcinonensis</name>
    <dbReference type="NCBI Taxonomy" id="198119"/>
    <lineage>
        <taxon>Bacteria</taxon>
        <taxon>Bacillati</taxon>
        <taxon>Bacillota</taxon>
        <taxon>Bacilli</taxon>
        <taxon>Bacillales</taxon>
        <taxon>Paenibacillaceae</taxon>
        <taxon>Paenibacillus</taxon>
    </lineage>
</organism>
<dbReference type="SUPFAM" id="SSF46689">
    <property type="entry name" value="Homeodomain-like"/>
    <property type="match status" value="1"/>
</dbReference>
<dbReference type="AlphaFoldDB" id="A0A2V4VSZ9"/>
<dbReference type="InterPro" id="IPR009057">
    <property type="entry name" value="Homeodomain-like_sf"/>
</dbReference>
<dbReference type="InterPro" id="IPR001647">
    <property type="entry name" value="HTH_TetR"/>
</dbReference>
<accession>A0A2V4VSZ9</accession>
<dbReference type="PROSITE" id="PS01081">
    <property type="entry name" value="HTH_TETR_1"/>
    <property type="match status" value="1"/>
</dbReference>
<comment type="caution">
    <text evidence="4">The sequence shown here is derived from an EMBL/GenBank/DDBJ whole genome shotgun (WGS) entry which is preliminary data.</text>
</comment>
<feature type="DNA-binding region" description="H-T-H motif" evidence="2">
    <location>
        <begin position="36"/>
        <end position="55"/>
    </location>
</feature>
<protein>
    <submittedName>
        <fullName evidence="4">TetR family transcriptional regulator</fullName>
    </submittedName>
</protein>
<evidence type="ECO:0000259" key="3">
    <source>
        <dbReference type="PROSITE" id="PS50977"/>
    </source>
</evidence>
<sequence length="204" mass="23757">MKLSPRQMNRKQQTIRELKSSFIDLIILKGSIENITILDITDRANLNRGTFYTHFNDKYDLTTALFADAIDEIATKLKELTPIGTKRIKAEGILPSTKCIFEHIEEHKSLYAALDLLDLKHSLYERFEMMFYSLLKEKEVVFVRESSPHETDGDNDLIISYYIHSIIGIIKYWIRSDFKYTASYMGEQLTSMYSNRVTGFLMSD</sequence>
<dbReference type="Proteomes" id="UP000247790">
    <property type="component" value="Unassembled WGS sequence"/>
</dbReference>
<keyword evidence="1 2" id="KW-0238">DNA-binding</keyword>